<sequence>MMHPFIFDGMGNIRFLKFNGEGGYSKYYRNFIISCRTYRVFTAIF</sequence>
<gene>
    <name evidence="1" type="ORF">WSI_01280</name>
</gene>
<keyword evidence="2" id="KW-1185">Reference proteome</keyword>
<name>A0ABM5NF69_LIBAS</name>
<evidence type="ECO:0000313" key="1">
    <source>
        <dbReference type="EMBL" id="AGH16626.1"/>
    </source>
</evidence>
<organism evidence="1 2">
    <name type="scientific">Candidatus Liberibacter asiaticus str. gxpsy</name>
    <dbReference type="NCBI Taxonomy" id="1174529"/>
    <lineage>
        <taxon>Bacteria</taxon>
        <taxon>Pseudomonadati</taxon>
        <taxon>Pseudomonadota</taxon>
        <taxon>Alphaproteobacteria</taxon>
        <taxon>Hyphomicrobiales</taxon>
        <taxon>Rhizobiaceae</taxon>
        <taxon>Liberibacter</taxon>
    </lineage>
</organism>
<reference evidence="1 2" key="1">
    <citation type="journal article" date="2013" name="Genome Announc.">
        <title>Complete Genome Sequence of a Chinese Strain of 'Candidatus Liberibacter asiaticus'.</title>
        <authorList>
            <person name="Lin H."/>
            <person name="Han C.S."/>
            <person name="Liu B."/>
            <person name="Lou B."/>
            <person name="Bai X."/>
            <person name="Deng C."/>
            <person name="Civerolo E.L."/>
            <person name="Gupta G."/>
        </authorList>
    </citation>
    <scope>NUCLEOTIDE SEQUENCE [LARGE SCALE GENOMIC DNA]</scope>
    <source>
        <strain evidence="2">gxpsy</strain>
    </source>
</reference>
<dbReference type="EMBL" id="CP004005">
    <property type="protein sequence ID" value="AGH16626.1"/>
    <property type="molecule type" value="Genomic_DNA"/>
</dbReference>
<dbReference type="Proteomes" id="UP000011820">
    <property type="component" value="Chromosome"/>
</dbReference>
<proteinExistence type="predicted"/>
<protein>
    <submittedName>
        <fullName evidence="1">Uncharacterized protein</fullName>
    </submittedName>
</protein>
<evidence type="ECO:0000313" key="2">
    <source>
        <dbReference type="Proteomes" id="UP000011820"/>
    </source>
</evidence>
<accession>A0ABM5NF69</accession>